<proteinExistence type="predicted"/>
<accession>A0ABX0VGT9</accession>
<dbReference type="CDD" id="cd04182">
    <property type="entry name" value="GT_2_like_f"/>
    <property type="match status" value="1"/>
</dbReference>
<protein>
    <submittedName>
        <fullName evidence="3">Nucleotidyltransferase family protein</fullName>
    </submittedName>
</protein>
<organism evidence="3 4">
    <name type="scientific">Cedecea colo</name>
    <dbReference type="NCBI Taxonomy" id="2552946"/>
    <lineage>
        <taxon>Bacteria</taxon>
        <taxon>Pseudomonadati</taxon>
        <taxon>Pseudomonadota</taxon>
        <taxon>Gammaproteobacteria</taxon>
        <taxon>Enterobacterales</taxon>
        <taxon>Enterobacteriaceae</taxon>
        <taxon>Cedecea</taxon>
    </lineage>
</organism>
<sequence>MLTPSPTVIILAAGKGERFLASGTSTHKLNALLNGKPVLWHVLQAVQASGLQWHLVKPEGGTGGMGDSIAMGVRATANASGWLILPADLPLISPASLQHVADTLREKPVVVPYYRKRQGHPVGFRRECVHSLMALSGDMGAREIVRDSRPEGNVLDLSLADVGIVHDIDVLSDLRLARRWLSARARRIAL</sequence>
<dbReference type="InterPro" id="IPR025877">
    <property type="entry name" value="MobA-like_NTP_Trfase"/>
</dbReference>
<dbReference type="InterPro" id="IPR029044">
    <property type="entry name" value="Nucleotide-diphossugar_trans"/>
</dbReference>
<comment type="caution">
    <text evidence="3">The sequence shown here is derived from an EMBL/GenBank/DDBJ whole genome shotgun (WGS) entry which is preliminary data.</text>
</comment>
<reference evidence="3 4" key="1">
    <citation type="journal article" date="2020" name="Microorganisms">
        <title>Polyphasic Characterisation of Cedecea colo sp. nov., a New Enteric Bacterium Isolated from the Koala Hindgut.</title>
        <authorList>
            <person name="Boath J.M."/>
            <person name="Dakhal S."/>
            <person name="Van T.T.H."/>
            <person name="Moore R.J."/>
            <person name="Dekiwadia C."/>
            <person name="Macreadie I.G."/>
        </authorList>
    </citation>
    <scope>NUCLEOTIDE SEQUENCE [LARGE SCALE GENOMIC DNA]</scope>
    <source>
        <strain evidence="3 4">ZA</strain>
    </source>
</reference>
<feature type="domain" description="MobA-like NTP transferase" evidence="2">
    <location>
        <begin position="49"/>
        <end position="147"/>
    </location>
</feature>
<evidence type="ECO:0000313" key="4">
    <source>
        <dbReference type="Proteomes" id="UP000697927"/>
    </source>
</evidence>
<dbReference type="Pfam" id="PF12804">
    <property type="entry name" value="NTP_transf_3"/>
    <property type="match status" value="1"/>
</dbReference>
<dbReference type="Gene3D" id="3.90.550.10">
    <property type="entry name" value="Spore Coat Polysaccharide Biosynthesis Protein SpsA, Chain A"/>
    <property type="match status" value="1"/>
</dbReference>
<evidence type="ECO:0000259" key="2">
    <source>
        <dbReference type="Pfam" id="PF12804"/>
    </source>
</evidence>
<gene>
    <name evidence="3" type="ORF">E2L00_02125</name>
</gene>
<name>A0ABX0VGT9_9ENTR</name>
<dbReference type="PANTHER" id="PTHR43777:SF1">
    <property type="entry name" value="MOLYBDENUM COFACTOR CYTIDYLYLTRANSFERASE"/>
    <property type="match status" value="1"/>
</dbReference>
<dbReference type="SUPFAM" id="SSF53448">
    <property type="entry name" value="Nucleotide-diphospho-sugar transferases"/>
    <property type="match status" value="1"/>
</dbReference>
<evidence type="ECO:0000313" key="3">
    <source>
        <dbReference type="EMBL" id="NIY46347.1"/>
    </source>
</evidence>
<keyword evidence="1" id="KW-0460">Magnesium</keyword>
<dbReference type="Proteomes" id="UP000697927">
    <property type="component" value="Unassembled WGS sequence"/>
</dbReference>
<dbReference type="PANTHER" id="PTHR43777">
    <property type="entry name" value="MOLYBDENUM COFACTOR CYTIDYLYLTRANSFERASE"/>
    <property type="match status" value="1"/>
</dbReference>
<evidence type="ECO:0000256" key="1">
    <source>
        <dbReference type="ARBA" id="ARBA00022842"/>
    </source>
</evidence>
<dbReference type="RefSeq" id="WP_167606306.1">
    <property type="nucleotide sequence ID" value="NZ_SOYS01000001.1"/>
</dbReference>
<keyword evidence="4" id="KW-1185">Reference proteome</keyword>
<dbReference type="EMBL" id="SOYS01000001">
    <property type="protein sequence ID" value="NIY46347.1"/>
    <property type="molecule type" value="Genomic_DNA"/>
</dbReference>